<keyword evidence="4 8" id="KW-0554">One-carbon metabolism</keyword>
<evidence type="ECO:0000256" key="7">
    <source>
        <dbReference type="ARBA" id="ARBA00025067"/>
    </source>
</evidence>
<dbReference type="GO" id="GO:0050661">
    <property type="term" value="F:NADP binding"/>
    <property type="evidence" value="ECO:0007669"/>
    <property type="project" value="InterPro"/>
</dbReference>
<dbReference type="GO" id="GO:0006730">
    <property type="term" value="P:one-carbon metabolic process"/>
    <property type="evidence" value="ECO:0007669"/>
    <property type="project" value="UniProtKB-KW"/>
</dbReference>
<dbReference type="EMBL" id="JADKGY010000027">
    <property type="protein sequence ID" value="MBK9983821.1"/>
    <property type="molecule type" value="Genomic_DNA"/>
</dbReference>
<evidence type="ECO:0000256" key="1">
    <source>
        <dbReference type="ARBA" id="ARBA00004903"/>
    </source>
</evidence>
<sequence>MIISAIVAMSTNRVIGRDGGLPWHLPRDMKYFQRTTVGHHVIMGRESFASLDYRPLKGRTNIVLTRDPFFISSSAIVLHSIEEGLSYAFQEGEKEAFIIGGGKIFEQSMHLLEKIYLTVVISEVVGDIYFPEIDMSEWRVDSSEYFEADAKNEFPMRFDILLRK</sequence>
<dbReference type="CDD" id="cd00209">
    <property type="entry name" value="DHFR"/>
    <property type="match status" value="1"/>
</dbReference>
<dbReference type="GO" id="GO:0004146">
    <property type="term" value="F:dihydrofolate reductase activity"/>
    <property type="evidence" value="ECO:0007669"/>
    <property type="project" value="UniProtKB-EC"/>
</dbReference>
<dbReference type="SUPFAM" id="SSF53597">
    <property type="entry name" value="Dihydrofolate reductase-like"/>
    <property type="match status" value="1"/>
</dbReference>
<dbReference type="EC" id="1.5.1.3" evidence="3 8"/>
<reference evidence="11 12" key="1">
    <citation type="submission" date="2020-10" db="EMBL/GenBank/DDBJ databases">
        <title>Connecting structure to function with the recovery of over 1000 high-quality activated sludge metagenome-assembled genomes encoding full-length rRNA genes using long-read sequencing.</title>
        <authorList>
            <person name="Singleton C.M."/>
            <person name="Petriglieri F."/>
            <person name="Kristensen J.M."/>
            <person name="Kirkegaard R.H."/>
            <person name="Michaelsen T.Y."/>
            <person name="Andersen M.H."/>
            <person name="Karst S.M."/>
            <person name="Dueholm M.S."/>
            <person name="Nielsen P.H."/>
            <person name="Albertsen M."/>
        </authorList>
    </citation>
    <scope>NUCLEOTIDE SEQUENCE [LARGE SCALE GENOMIC DNA]</scope>
    <source>
        <strain evidence="11">Ribe_18-Q3-R11-54_MAXAC.273</strain>
    </source>
</reference>
<keyword evidence="6 8" id="KW-0560">Oxidoreductase</keyword>
<evidence type="ECO:0000313" key="11">
    <source>
        <dbReference type="EMBL" id="MBK9983821.1"/>
    </source>
</evidence>
<dbReference type="GO" id="GO:0046654">
    <property type="term" value="P:tetrahydrofolate biosynthetic process"/>
    <property type="evidence" value="ECO:0007669"/>
    <property type="project" value="InterPro"/>
</dbReference>
<dbReference type="Pfam" id="PF00186">
    <property type="entry name" value="DHFR_1"/>
    <property type="match status" value="1"/>
</dbReference>
<comment type="catalytic activity">
    <reaction evidence="8">
        <text>(6S)-5,6,7,8-tetrahydrofolate + NADP(+) = 7,8-dihydrofolate + NADPH + H(+)</text>
        <dbReference type="Rhea" id="RHEA:15009"/>
        <dbReference type="ChEBI" id="CHEBI:15378"/>
        <dbReference type="ChEBI" id="CHEBI:57451"/>
        <dbReference type="ChEBI" id="CHEBI:57453"/>
        <dbReference type="ChEBI" id="CHEBI:57783"/>
        <dbReference type="ChEBI" id="CHEBI:58349"/>
        <dbReference type="EC" id="1.5.1.3"/>
    </reaction>
</comment>
<dbReference type="InterPro" id="IPR001796">
    <property type="entry name" value="DHFR_dom"/>
</dbReference>
<dbReference type="PROSITE" id="PS51330">
    <property type="entry name" value="DHFR_2"/>
    <property type="match status" value="1"/>
</dbReference>
<dbReference type="GO" id="GO:0046655">
    <property type="term" value="P:folic acid metabolic process"/>
    <property type="evidence" value="ECO:0007669"/>
    <property type="project" value="TreeGrafter"/>
</dbReference>
<comment type="similarity">
    <text evidence="2 8 9">Belongs to the dihydrofolate reductase family.</text>
</comment>
<dbReference type="PANTHER" id="PTHR48069">
    <property type="entry name" value="DIHYDROFOLATE REDUCTASE"/>
    <property type="match status" value="1"/>
</dbReference>
<dbReference type="PROSITE" id="PS00075">
    <property type="entry name" value="DHFR_1"/>
    <property type="match status" value="1"/>
</dbReference>
<dbReference type="GO" id="GO:0046452">
    <property type="term" value="P:dihydrofolate metabolic process"/>
    <property type="evidence" value="ECO:0007669"/>
    <property type="project" value="TreeGrafter"/>
</dbReference>
<evidence type="ECO:0000256" key="9">
    <source>
        <dbReference type="RuleBase" id="RU004474"/>
    </source>
</evidence>
<dbReference type="InterPro" id="IPR017925">
    <property type="entry name" value="DHFR_CS"/>
</dbReference>
<comment type="function">
    <text evidence="7 8">Key enzyme in folate metabolism. Catalyzes an essential reaction for de novo glycine and purine synthesis, and for DNA precursor synthesis.</text>
</comment>
<evidence type="ECO:0000259" key="10">
    <source>
        <dbReference type="PROSITE" id="PS51330"/>
    </source>
</evidence>
<dbReference type="PANTHER" id="PTHR48069:SF3">
    <property type="entry name" value="DIHYDROFOLATE REDUCTASE"/>
    <property type="match status" value="1"/>
</dbReference>
<proteinExistence type="inferred from homology"/>
<protein>
    <recommendedName>
        <fullName evidence="3 8">Dihydrofolate reductase</fullName>
        <ecNumber evidence="3 8">1.5.1.3</ecNumber>
    </recommendedName>
</protein>
<evidence type="ECO:0000256" key="4">
    <source>
        <dbReference type="ARBA" id="ARBA00022563"/>
    </source>
</evidence>
<evidence type="ECO:0000313" key="12">
    <source>
        <dbReference type="Proteomes" id="UP000808337"/>
    </source>
</evidence>
<evidence type="ECO:0000256" key="6">
    <source>
        <dbReference type="ARBA" id="ARBA00023002"/>
    </source>
</evidence>
<gene>
    <name evidence="11" type="ORF">IPP15_15875</name>
</gene>
<evidence type="ECO:0000256" key="3">
    <source>
        <dbReference type="ARBA" id="ARBA00012856"/>
    </source>
</evidence>
<dbReference type="GO" id="GO:0005829">
    <property type="term" value="C:cytosol"/>
    <property type="evidence" value="ECO:0007669"/>
    <property type="project" value="TreeGrafter"/>
</dbReference>
<evidence type="ECO:0000256" key="5">
    <source>
        <dbReference type="ARBA" id="ARBA00022857"/>
    </source>
</evidence>
<keyword evidence="5 8" id="KW-0521">NADP</keyword>
<name>A0A9D7SX31_9BACT</name>
<dbReference type="InterPro" id="IPR024072">
    <property type="entry name" value="DHFR-like_dom_sf"/>
</dbReference>
<organism evidence="11 12">
    <name type="scientific">Candidatus Opimibacter skivensis</name>
    <dbReference type="NCBI Taxonomy" id="2982028"/>
    <lineage>
        <taxon>Bacteria</taxon>
        <taxon>Pseudomonadati</taxon>
        <taxon>Bacteroidota</taxon>
        <taxon>Saprospiria</taxon>
        <taxon>Saprospirales</taxon>
        <taxon>Saprospiraceae</taxon>
        <taxon>Candidatus Opimibacter</taxon>
    </lineage>
</organism>
<dbReference type="AlphaFoldDB" id="A0A9D7SX31"/>
<dbReference type="InterPro" id="IPR012259">
    <property type="entry name" value="DHFR"/>
</dbReference>
<dbReference type="Proteomes" id="UP000808337">
    <property type="component" value="Unassembled WGS sequence"/>
</dbReference>
<accession>A0A9D7SX31</accession>
<evidence type="ECO:0000256" key="8">
    <source>
        <dbReference type="PIRNR" id="PIRNR000194"/>
    </source>
</evidence>
<dbReference type="PRINTS" id="PR00070">
    <property type="entry name" value="DHFR"/>
</dbReference>
<comment type="pathway">
    <text evidence="1 8">Cofactor biosynthesis; tetrahydrofolate biosynthesis; 5,6,7,8-tetrahydrofolate from 7,8-dihydrofolate: step 1/1.</text>
</comment>
<feature type="domain" description="DHFR" evidence="10">
    <location>
        <begin position="2"/>
        <end position="163"/>
    </location>
</feature>
<dbReference type="PIRSF" id="PIRSF000194">
    <property type="entry name" value="DHFR"/>
    <property type="match status" value="1"/>
</dbReference>
<evidence type="ECO:0000256" key="2">
    <source>
        <dbReference type="ARBA" id="ARBA00009539"/>
    </source>
</evidence>
<dbReference type="Gene3D" id="3.40.430.10">
    <property type="entry name" value="Dihydrofolate Reductase, subunit A"/>
    <property type="match status" value="1"/>
</dbReference>
<comment type="caution">
    <text evidence="11">The sequence shown here is derived from an EMBL/GenBank/DDBJ whole genome shotgun (WGS) entry which is preliminary data.</text>
</comment>